<feature type="transmembrane region" description="Helical" evidence="13">
    <location>
        <begin position="70"/>
        <end position="91"/>
    </location>
</feature>
<comment type="caution">
    <text evidence="15">The sequence shown here is derived from an EMBL/GenBank/DDBJ whole genome shotgun (WGS) entry which is preliminary data.</text>
</comment>
<evidence type="ECO:0000256" key="13">
    <source>
        <dbReference type="SAM" id="Phobius"/>
    </source>
</evidence>
<keyword evidence="7" id="KW-0378">Hydrolase</keyword>
<gene>
    <name evidence="15" type="ORF">CSC65_05305</name>
</gene>
<evidence type="ECO:0000256" key="12">
    <source>
        <dbReference type="SAM" id="MobiDB-lite"/>
    </source>
</evidence>
<dbReference type="PANTHER" id="PTHR43221">
    <property type="entry name" value="PROTEASE HTPX"/>
    <property type="match status" value="1"/>
</dbReference>
<keyword evidence="10" id="KW-0482">Metalloprotease</keyword>
<dbReference type="InterPro" id="IPR050083">
    <property type="entry name" value="HtpX_protease"/>
</dbReference>
<dbReference type="EMBL" id="PDWN01000004">
    <property type="protein sequence ID" value="KAF1695918.1"/>
    <property type="molecule type" value="Genomic_DNA"/>
</dbReference>
<dbReference type="Gene3D" id="3.30.2010.10">
    <property type="entry name" value="Metalloproteases ('zincins'), catalytic domain"/>
    <property type="match status" value="1"/>
</dbReference>
<evidence type="ECO:0000313" key="16">
    <source>
        <dbReference type="Proteomes" id="UP000788419"/>
    </source>
</evidence>
<dbReference type="GO" id="GO:0008233">
    <property type="term" value="F:peptidase activity"/>
    <property type="evidence" value="ECO:0007669"/>
    <property type="project" value="UniProtKB-KW"/>
</dbReference>
<feature type="domain" description="Peptidase M48" evidence="14">
    <location>
        <begin position="107"/>
        <end position="376"/>
    </location>
</feature>
<dbReference type="GO" id="GO:0006508">
    <property type="term" value="P:proteolysis"/>
    <property type="evidence" value="ECO:0007669"/>
    <property type="project" value="UniProtKB-KW"/>
</dbReference>
<dbReference type="CDD" id="cd07328">
    <property type="entry name" value="M48_Ste24p_like"/>
    <property type="match status" value="1"/>
</dbReference>
<evidence type="ECO:0000256" key="8">
    <source>
        <dbReference type="ARBA" id="ARBA00022833"/>
    </source>
</evidence>
<dbReference type="RefSeq" id="WP_162409161.1">
    <property type="nucleotide sequence ID" value="NZ_PDWN01000004.1"/>
</dbReference>
<sequence>MESLYPAGPVSVPDGLTLPSKTYRRQAWLAVAGLLGFIAAYLGLLSWFAWTSFRLFKGMVEPGSSGLDLLTLLAAFAAGLLAVFMAKALVFRRRAQVPAGRVELTAAQQPELFAFLHRLADEAGAPRPHRVYLSAQVNACVFYDLSVANLLLPSRKNLEIGLALVNVLNLGELKAVLAHEFGHFAQRSMAVGRWVYVAQQIANEIVQRRDALDRLLAALSRFDLRVAWIGWGLSLVVWSIRSLADLAFRGVSLAQRALSREMEYQADLVAASLTGSDALVHALHRLGAADEAWNRALSFASDELRQGRSVQDLFAIQARVIEHLQIVLDDPGYGRSPELPAAAREGHRLFVAELAPPPQMWSTHPSNTAREASIKRRYVACEIDQRPALDLFRDGTQLKVQLSQGLFRGELPEAPPMETSLVSLDRGYAALSMSRRYRGSYLGRSIVRAHSRPQDLYIEVGSDDGLLERIDTLYPASLGGEIEQLRELRQQRAALEAIQQGRYRTEGDALHWRGMRMSRKDLPRILAEIDAELGPVQARVTHHDQLCRSLHRRASLALRQDWTGQLEGALRVLHYAEHAGAELADAYGLLGNTYQVVAADGRVSSSELRRLVASCNDLHRSLQRIHDQAGQVRLDEVMARELDGQAWPDVIGKDFSLPMAGESNISQWMKAIDSWHRPVSDGLSRLAHAALESLLASEDQVARQLRGGTDEVTVSAAAASPSEYPTLLPGGGRRLQHRLGWLDRFHTADGWLAGGTRLVVAAAIVVAVLVAGGAVGLSQVTVFNGLDRTVEVEIDGQRATIGPARTASMRLPNKTAHEVSAYLADGGALIEHFSGEAPNGSPHLAYNIGAAAPLVEWTASYGNAREVAPRQLGTVRWTTTRVDHVFSEPPETVSTKTGGDTRRVLSGMSGESPRQMLAATRSDAEAKAMIAAHATWDDADSRHLRRWMWHAKEAGILPEVLRSRLDRAPREIVSLRMEQDESEGTATHDAVCERHRSLAGSAADSSALQYLAIRCLTDPQARDDAFLAGYQRWPKEPWLAMAAGYVHSERQEWDQALDLFRQAARNPMLAEDASIEMARMRRASSDEPVDLGDLAKRSDYVSTMLALESGDGTEGTPMAAYRYLAGGDLPAAMGIAVNDAESSGRMLRLAAASDGASRELVTRALALPLQDGLDDATAWATFALASREGRDTTALREAALATDPEQGEAIARFLDALRSGADAATAEQRLGNVGLRTRGIAYSSAAVLMGTRCPATWREGAKSLLFVAERPYLS</sequence>
<evidence type="ECO:0000256" key="6">
    <source>
        <dbReference type="ARBA" id="ARBA00022723"/>
    </source>
</evidence>
<proteinExistence type="predicted"/>
<keyword evidence="11 13" id="KW-0472">Membrane</keyword>
<evidence type="ECO:0000256" key="10">
    <source>
        <dbReference type="ARBA" id="ARBA00023049"/>
    </source>
</evidence>
<comment type="cofactor">
    <cofactor evidence="1">
        <name>Zn(2+)</name>
        <dbReference type="ChEBI" id="CHEBI:29105"/>
    </cofactor>
</comment>
<evidence type="ECO:0000256" key="1">
    <source>
        <dbReference type="ARBA" id="ARBA00001947"/>
    </source>
</evidence>
<dbReference type="InterPro" id="IPR001915">
    <property type="entry name" value="Peptidase_M48"/>
</dbReference>
<evidence type="ECO:0000256" key="3">
    <source>
        <dbReference type="ARBA" id="ARBA00022475"/>
    </source>
</evidence>
<evidence type="ECO:0000256" key="4">
    <source>
        <dbReference type="ARBA" id="ARBA00022670"/>
    </source>
</evidence>
<dbReference type="Proteomes" id="UP000788419">
    <property type="component" value="Unassembled WGS sequence"/>
</dbReference>
<comment type="subcellular location">
    <subcellularLocation>
        <location evidence="2">Cell membrane</location>
        <topology evidence="2">Multi-pass membrane protein</topology>
    </subcellularLocation>
</comment>
<evidence type="ECO:0000256" key="2">
    <source>
        <dbReference type="ARBA" id="ARBA00004651"/>
    </source>
</evidence>
<keyword evidence="6" id="KW-0479">Metal-binding</keyword>
<evidence type="ECO:0000259" key="14">
    <source>
        <dbReference type="Pfam" id="PF01435"/>
    </source>
</evidence>
<evidence type="ECO:0000256" key="11">
    <source>
        <dbReference type="ARBA" id="ARBA00023136"/>
    </source>
</evidence>
<keyword evidence="3" id="KW-1003">Cell membrane</keyword>
<evidence type="ECO:0000256" key="9">
    <source>
        <dbReference type="ARBA" id="ARBA00022989"/>
    </source>
</evidence>
<keyword evidence="16" id="KW-1185">Reference proteome</keyword>
<protein>
    <submittedName>
        <fullName evidence="15">Zn-dependent protease with chaperone function</fullName>
    </submittedName>
</protein>
<name>A0ABQ6Z9Q7_9GAMM</name>
<keyword evidence="4 15" id="KW-0645">Protease</keyword>
<evidence type="ECO:0000256" key="5">
    <source>
        <dbReference type="ARBA" id="ARBA00022692"/>
    </source>
</evidence>
<keyword evidence="9 13" id="KW-1133">Transmembrane helix</keyword>
<accession>A0ABQ6Z9Q7</accession>
<dbReference type="PANTHER" id="PTHR43221:SF1">
    <property type="entry name" value="PROTEASE HTPX"/>
    <property type="match status" value="1"/>
</dbReference>
<dbReference type="Pfam" id="PF01435">
    <property type="entry name" value="Peptidase_M48"/>
    <property type="match status" value="1"/>
</dbReference>
<feature type="transmembrane region" description="Helical" evidence="13">
    <location>
        <begin position="27"/>
        <end position="50"/>
    </location>
</feature>
<evidence type="ECO:0000256" key="7">
    <source>
        <dbReference type="ARBA" id="ARBA00022801"/>
    </source>
</evidence>
<feature type="region of interest" description="Disordered" evidence="12">
    <location>
        <begin position="889"/>
        <end position="914"/>
    </location>
</feature>
<organism evidence="15 16">
    <name type="scientific">Pseudoxanthomonas daejeonensis</name>
    <dbReference type="NCBI Taxonomy" id="266062"/>
    <lineage>
        <taxon>Bacteria</taxon>
        <taxon>Pseudomonadati</taxon>
        <taxon>Pseudomonadota</taxon>
        <taxon>Gammaproteobacteria</taxon>
        <taxon>Lysobacterales</taxon>
        <taxon>Lysobacteraceae</taxon>
        <taxon>Pseudoxanthomonas</taxon>
    </lineage>
</organism>
<reference evidence="15 16" key="1">
    <citation type="submission" date="2017-10" db="EMBL/GenBank/DDBJ databases">
        <title>Whole genome sequencing of members of genus Pseudoxanthomonas.</title>
        <authorList>
            <person name="Kumar S."/>
            <person name="Bansal K."/>
            <person name="Kaur A."/>
            <person name="Patil P."/>
            <person name="Sharma S."/>
            <person name="Patil P.B."/>
        </authorList>
    </citation>
    <scope>NUCLEOTIDE SEQUENCE [LARGE SCALE GENOMIC DNA]</scope>
    <source>
        <strain evidence="15 16">DSM 17801</strain>
    </source>
</reference>
<evidence type="ECO:0000313" key="15">
    <source>
        <dbReference type="EMBL" id="KAF1695918.1"/>
    </source>
</evidence>
<keyword evidence="8" id="KW-0862">Zinc</keyword>
<keyword evidence="5 13" id="KW-0812">Transmembrane</keyword>